<accession>A0A9D1RBM3</accession>
<dbReference type="EMBL" id="DXGF01000156">
    <property type="protein sequence ID" value="HIW84470.1"/>
    <property type="molecule type" value="Genomic_DNA"/>
</dbReference>
<keyword evidence="1" id="KW-0812">Transmembrane</keyword>
<feature type="transmembrane region" description="Helical" evidence="1">
    <location>
        <begin position="81"/>
        <end position="99"/>
    </location>
</feature>
<protein>
    <submittedName>
        <fullName evidence="2">Uncharacterized protein</fullName>
    </submittedName>
</protein>
<gene>
    <name evidence="2" type="ORF">H9873_09120</name>
</gene>
<sequence>MFQPKRLLKVMSVIFIILGVLGLIGTGFSYAMLPKLEAMEGMDLSLVKEAMTPLNLTISVVSSVASVGAGVMGVSGRSRKGAVLFAGIYSLLVVVSLVQTVRMGLFGFAAVVDVILPLLYWWGLYQSEEVPEMR</sequence>
<evidence type="ECO:0000313" key="3">
    <source>
        <dbReference type="Proteomes" id="UP000824263"/>
    </source>
</evidence>
<reference evidence="2" key="2">
    <citation type="submission" date="2021-04" db="EMBL/GenBank/DDBJ databases">
        <authorList>
            <person name="Gilroy R."/>
        </authorList>
    </citation>
    <scope>NUCLEOTIDE SEQUENCE</scope>
    <source>
        <strain evidence="2">ChiSxjej1B13-11762</strain>
    </source>
</reference>
<feature type="transmembrane region" description="Helical" evidence="1">
    <location>
        <begin position="53"/>
        <end position="74"/>
    </location>
</feature>
<feature type="transmembrane region" description="Helical" evidence="1">
    <location>
        <begin position="12"/>
        <end position="33"/>
    </location>
</feature>
<comment type="caution">
    <text evidence="2">The sequence shown here is derived from an EMBL/GenBank/DDBJ whole genome shotgun (WGS) entry which is preliminary data.</text>
</comment>
<proteinExistence type="predicted"/>
<organism evidence="2 3">
    <name type="scientific">Candidatus Dorea gallistercoris</name>
    <dbReference type="NCBI Taxonomy" id="2838542"/>
    <lineage>
        <taxon>Bacteria</taxon>
        <taxon>Bacillati</taxon>
        <taxon>Bacillota</taxon>
        <taxon>Clostridia</taxon>
        <taxon>Lachnospirales</taxon>
        <taxon>Lachnospiraceae</taxon>
        <taxon>Dorea</taxon>
    </lineage>
</organism>
<reference evidence="2" key="1">
    <citation type="journal article" date="2021" name="PeerJ">
        <title>Extensive microbial diversity within the chicken gut microbiome revealed by metagenomics and culture.</title>
        <authorList>
            <person name="Gilroy R."/>
            <person name="Ravi A."/>
            <person name="Getino M."/>
            <person name="Pursley I."/>
            <person name="Horton D.L."/>
            <person name="Alikhan N.F."/>
            <person name="Baker D."/>
            <person name="Gharbi K."/>
            <person name="Hall N."/>
            <person name="Watson M."/>
            <person name="Adriaenssens E.M."/>
            <person name="Foster-Nyarko E."/>
            <person name="Jarju S."/>
            <person name="Secka A."/>
            <person name="Antonio M."/>
            <person name="Oren A."/>
            <person name="Chaudhuri R.R."/>
            <person name="La Ragione R."/>
            <person name="Hildebrand F."/>
            <person name="Pallen M.J."/>
        </authorList>
    </citation>
    <scope>NUCLEOTIDE SEQUENCE</scope>
    <source>
        <strain evidence="2">ChiSxjej1B13-11762</strain>
    </source>
</reference>
<evidence type="ECO:0000256" key="1">
    <source>
        <dbReference type="SAM" id="Phobius"/>
    </source>
</evidence>
<feature type="transmembrane region" description="Helical" evidence="1">
    <location>
        <begin position="105"/>
        <end position="125"/>
    </location>
</feature>
<dbReference type="AlphaFoldDB" id="A0A9D1RBM3"/>
<name>A0A9D1RBM3_9FIRM</name>
<keyword evidence="1" id="KW-1133">Transmembrane helix</keyword>
<dbReference type="Proteomes" id="UP000824263">
    <property type="component" value="Unassembled WGS sequence"/>
</dbReference>
<evidence type="ECO:0000313" key="2">
    <source>
        <dbReference type="EMBL" id="HIW84470.1"/>
    </source>
</evidence>
<keyword evidence="1" id="KW-0472">Membrane</keyword>